<keyword evidence="2" id="KW-1185">Reference proteome</keyword>
<name>A0A0K6HZM3_9BURK</name>
<keyword evidence="1" id="KW-0378">Hydrolase</keyword>
<gene>
    <name evidence="1" type="ORF">Ga0061069_104105</name>
</gene>
<dbReference type="AlphaFoldDB" id="A0A0K6HZM3"/>
<dbReference type="Proteomes" id="UP000183649">
    <property type="component" value="Unassembled WGS sequence"/>
</dbReference>
<dbReference type="Gene3D" id="1.10.3210.10">
    <property type="entry name" value="Hypothetical protein af1432"/>
    <property type="match status" value="1"/>
</dbReference>
<reference evidence="2" key="1">
    <citation type="submission" date="2015-08" db="EMBL/GenBank/DDBJ databases">
        <authorList>
            <person name="Varghese N."/>
        </authorList>
    </citation>
    <scope>NUCLEOTIDE SEQUENCE [LARGE SCALE GENOMIC DNA]</scope>
    <source>
        <strain evidence="2">DSM 18181</strain>
    </source>
</reference>
<dbReference type="SUPFAM" id="SSF109604">
    <property type="entry name" value="HD-domain/PDEase-like"/>
    <property type="match status" value="1"/>
</dbReference>
<evidence type="ECO:0000313" key="2">
    <source>
        <dbReference type="Proteomes" id="UP000183649"/>
    </source>
</evidence>
<proteinExistence type="predicted"/>
<sequence>MTALLTNSGIDVCPGELDPSTVRIDDIAHALSLRCRLLGHTRIHYSVAQHSLLVTRILEGMGAPRDAILCGLMHDAHEAYVGNVPTSIKTLLGAAWADVERQAEAAVLVATGLTHAMMDWRDLIRHVDRIALATERRDLMRFNADSNRSWPALAGVEPYPHPATEGGWSPRWWEELFLDRFKKLGGVQIHPVHAAMFRPTRSGVTVL</sequence>
<evidence type="ECO:0000313" key="1">
    <source>
        <dbReference type="EMBL" id="CUA96359.1"/>
    </source>
</evidence>
<accession>A0A0K6HZM3</accession>
<dbReference type="GO" id="GO:0016787">
    <property type="term" value="F:hydrolase activity"/>
    <property type="evidence" value="ECO:0007669"/>
    <property type="project" value="UniProtKB-KW"/>
</dbReference>
<organism evidence="1 2">
    <name type="scientific">Thiomonas bhubaneswarensis</name>
    <dbReference type="NCBI Taxonomy" id="339866"/>
    <lineage>
        <taxon>Bacteria</taxon>
        <taxon>Pseudomonadati</taxon>
        <taxon>Pseudomonadota</taxon>
        <taxon>Betaproteobacteria</taxon>
        <taxon>Burkholderiales</taxon>
        <taxon>Thiomonas</taxon>
    </lineage>
</organism>
<dbReference type="RefSeq" id="WP_055450258.1">
    <property type="nucleotide sequence ID" value="NZ_CYHF01000004.1"/>
</dbReference>
<dbReference type="STRING" id="339866.GCA_001418255_01339"/>
<dbReference type="EMBL" id="CYHF01000004">
    <property type="protein sequence ID" value="CUA96359.1"/>
    <property type="molecule type" value="Genomic_DNA"/>
</dbReference>
<dbReference type="OrthoDB" id="1099791at2"/>
<protein>
    <submittedName>
        <fullName evidence="1">5'-deoxynucleotidase YfbR and related HD superfamily hydrolases</fullName>
    </submittedName>
</protein>